<dbReference type="GO" id="GO:0030170">
    <property type="term" value="F:pyridoxal phosphate binding"/>
    <property type="evidence" value="ECO:0007669"/>
    <property type="project" value="InterPro"/>
</dbReference>
<reference evidence="2 3" key="1">
    <citation type="journal article" date="2024" name="Front Chem Biol">
        <title>Unveiling the potential of Daldinia eschscholtzii MFLUCC 19-0629 through bioactivity and bioinformatics studies for enhanced sustainable agriculture production.</title>
        <authorList>
            <person name="Brooks S."/>
            <person name="Weaver J.A."/>
            <person name="Klomchit A."/>
            <person name="Alharthi S.A."/>
            <person name="Onlamun T."/>
            <person name="Nurani R."/>
            <person name="Vong T.K."/>
            <person name="Alberti F."/>
            <person name="Greco C."/>
        </authorList>
    </citation>
    <scope>NUCLEOTIDE SEQUENCE [LARGE SCALE GENOMIC DNA]</scope>
    <source>
        <strain evidence="2">MFLUCC 19-0629</strain>
    </source>
</reference>
<feature type="domain" description="Aminotransferase class I/classII large" evidence="1">
    <location>
        <begin position="40"/>
        <end position="409"/>
    </location>
</feature>
<dbReference type="Pfam" id="PF00155">
    <property type="entry name" value="Aminotran_1_2"/>
    <property type="match status" value="1"/>
</dbReference>
<gene>
    <name evidence="2" type="ORF">Daesc_006034</name>
</gene>
<dbReference type="PANTHER" id="PTHR42858:SF1">
    <property type="entry name" value="LD15494P"/>
    <property type="match status" value="1"/>
</dbReference>
<dbReference type="InterPro" id="IPR015424">
    <property type="entry name" value="PyrdxlP-dep_Trfase"/>
</dbReference>
<sequence>MMKSIDLLIGRPSPDLQAADKLAAASQIILSQPERSDLALTYGPDHGEDHIRRQVGAWLSQKYRPGPGRITQDRIIITNGASGALSSILQKFTDPLYTRRMFLVEPTYFLAVQTFLDAGFGQKMRGIPEDDEGINLEYLRRQLEEDSKAECIPDAGAPITKFASQGYRKLFKYVLYVVPTLSNPTGKTMSMHHRIALVELARRYDMLLIADDIYDFLAWPGDDDIPHEGLELPPRLVDIDRQMPGLSEWGNAVSNGSFSKLAAPGLRVGWCEATPSFIYDLSTCGATMSGGCQAQYTSFLVYELLFSGMLERHIQNTLIPIYRRRYRTLVKAIKNHLYPLGIRISTGKPYEVSGTDSQGNRVPTTLSGGFFLYIDFPSDDQFPSATEIIRIGREEYGLNIAPGEIFAVKGDIGSLERAESTFNLGTRLCWAWNEEAVLTEAIERFAKAIQKAKM</sequence>
<dbReference type="PANTHER" id="PTHR42858">
    <property type="entry name" value="AMINOTRANSFERASE"/>
    <property type="match status" value="1"/>
</dbReference>
<dbReference type="FunFam" id="3.40.640.10:FF:000080">
    <property type="entry name" value="Aminotransferase, putative"/>
    <property type="match status" value="1"/>
</dbReference>
<comment type="caution">
    <text evidence="2">The sequence shown here is derived from an EMBL/GenBank/DDBJ whole genome shotgun (WGS) entry which is preliminary data.</text>
</comment>
<dbReference type="InterPro" id="IPR004839">
    <property type="entry name" value="Aminotransferase_I/II_large"/>
</dbReference>
<dbReference type="GO" id="GO:0047536">
    <property type="term" value="F:2-aminoadipate transaminase activity"/>
    <property type="evidence" value="ECO:0007669"/>
    <property type="project" value="TreeGrafter"/>
</dbReference>
<dbReference type="SUPFAM" id="SSF53383">
    <property type="entry name" value="PLP-dependent transferases"/>
    <property type="match status" value="1"/>
</dbReference>
<organism evidence="2 3">
    <name type="scientific">Daldinia eschscholtzii</name>
    <dbReference type="NCBI Taxonomy" id="292717"/>
    <lineage>
        <taxon>Eukaryota</taxon>
        <taxon>Fungi</taxon>
        <taxon>Dikarya</taxon>
        <taxon>Ascomycota</taxon>
        <taxon>Pezizomycotina</taxon>
        <taxon>Sordariomycetes</taxon>
        <taxon>Xylariomycetidae</taxon>
        <taxon>Xylariales</taxon>
        <taxon>Hypoxylaceae</taxon>
        <taxon>Daldinia</taxon>
    </lineage>
</organism>
<dbReference type="Gene3D" id="3.90.1150.10">
    <property type="entry name" value="Aspartate Aminotransferase, domain 1"/>
    <property type="match status" value="1"/>
</dbReference>
<keyword evidence="3" id="KW-1185">Reference proteome</keyword>
<dbReference type="Proteomes" id="UP001369815">
    <property type="component" value="Unassembled WGS sequence"/>
</dbReference>
<accession>A0AAX6MGD9</accession>
<dbReference type="EMBL" id="JBANMG010000006">
    <property type="protein sequence ID" value="KAK6951513.1"/>
    <property type="molecule type" value="Genomic_DNA"/>
</dbReference>
<dbReference type="CDD" id="cd00609">
    <property type="entry name" value="AAT_like"/>
    <property type="match status" value="1"/>
</dbReference>
<proteinExistence type="predicted"/>
<protein>
    <recommendedName>
        <fullName evidence="1">Aminotransferase class I/classII large domain-containing protein</fullName>
    </recommendedName>
</protein>
<dbReference type="Gene3D" id="3.40.640.10">
    <property type="entry name" value="Type I PLP-dependent aspartate aminotransferase-like (Major domain)"/>
    <property type="match status" value="1"/>
</dbReference>
<evidence type="ECO:0000313" key="3">
    <source>
        <dbReference type="Proteomes" id="UP001369815"/>
    </source>
</evidence>
<dbReference type="InterPro" id="IPR015421">
    <property type="entry name" value="PyrdxlP-dep_Trfase_major"/>
</dbReference>
<name>A0AAX6MGD9_9PEZI</name>
<dbReference type="AlphaFoldDB" id="A0AAX6MGD9"/>
<evidence type="ECO:0000259" key="1">
    <source>
        <dbReference type="Pfam" id="PF00155"/>
    </source>
</evidence>
<dbReference type="InterPro" id="IPR015422">
    <property type="entry name" value="PyrdxlP-dep_Trfase_small"/>
</dbReference>
<evidence type="ECO:0000313" key="2">
    <source>
        <dbReference type="EMBL" id="KAK6951513.1"/>
    </source>
</evidence>